<dbReference type="SUPFAM" id="SSF48452">
    <property type="entry name" value="TPR-like"/>
    <property type="match status" value="3"/>
</dbReference>
<evidence type="ECO:0000256" key="3">
    <source>
        <dbReference type="ARBA" id="ARBA00022803"/>
    </source>
</evidence>
<feature type="repeat" description="TPR" evidence="7">
    <location>
        <begin position="244"/>
        <end position="277"/>
    </location>
</feature>
<keyword evidence="4" id="KW-0391">Immunity</keyword>
<reference evidence="9 10" key="1">
    <citation type="journal article" date="2011" name="Nature">
        <title>A high-resolution map of human evolutionary constraint using 29 mammals.</title>
        <authorList>
            <person name="Lindblad-Toh K."/>
            <person name="Garber M."/>
            <person name="Zuk O."/>
            <person name="Lin M.F."/>
            <person name="Parker B.J."/>
            <person name="Washietl S."/>
            <person name="Kheradpour P."/>
            <person name="Ernst J."/>
            <person name="Jordan G."/>
            <person name="Mauceli E."/>
            <person name="Ward L.D."/>
            <person name="Lowe C.B."/>
            <person name="Holloway A.K."/>
            <person name="Clamp M."/>
            <person name="Gnerre S."/>
            <person name="Alfoldi J."/>
            <person name="Beal K."/>
            <person name="Chang J."/>
            <person name="Clawson H."/>
            <person name="Cuff J."/>
            <person name="Di Palma F."/>
            <person name="Fitzgerald S."/>
            <person name="Flicek P."/>
            <person name="Guttman M."/>
            <person name="Hubisz M.J."/>
            <person name="Jaffe D.B."/>
            <person name="Jungreis I."/>
            <person name="Kent W.J."/>
            <person name="Kostka D."/>
            <person name="Lara M."/>
            <person name="Martins A.L."/>
            <person name="Massingham T."/>
            <person name="Moltke I."/>
            <person name="Raney B.J."/>
            <person name="Rasmussen M.D."/>
            <person name="Robinson J."/>
            <person name="Stark A."/>
            <person name="Vilella A.J."/>
            <person name="Wen J."/>
            <person name="Xie X."/>
            <person name="Zody M.C."/>
            <person name="Baldwin J."/>
            <person name="Bloom T."/>
            <person name="Chin C.W."/>
            <person name="Heiman D."/>
            <person name="Nicol R."/>
            <person name="Nusbaum C."/>
            <person name="Young S."/>
            <person name="Wilkinson J."/>
            <person name="Worley K.C."/>
            <person name="Kovar C.L."/>
            <person name="Muzny D.M."/>
            <person name="Gibbs R.A."/>
            <person name="Cree A."/>
            <person name="Dihn H.H."/>
            <person name="Fowler G."/>
            <person name="Jhangiani S."/>
            <person name="Joshi V."/>
            <person name="Lee S."/>
            <person name="Lewis L.R."/>
            <person name="Nazareth L.V."/>
            <person name="Okwuonu G."/>
            <person name="Santibanez J."/>
            <person name="Warren W.C."/>
            <person name="Mardis E.R."/>
            <person name="Weinstock G.M."/>
            <person name="Wilson R.K."/>
            <person name="Delehaunty K."/>
            <person name="Dooling D."/>
            <person name="Fronik C."/>
            <person name="Fulton L."/>
            <person name="Fulton B."/>
            <person name="Graves T."/>
            <person name="Minx P."/>
            <person name="Sodergren E."/>
            <person name="Birney E."/>
            <person name="Margulies E.H."/>
            <person name="Herrero J."/>
            <person name="Green E.D."/>
            <person name="Haussler D."/>
            <person name="Siepel A."/>
            <person name="Goldman N."/>
            <person name="Pollard K.S."/>
            <person name="Pedersen J.S."/>
            <person name="Lander E.S."/>
            <person name="Kellis M."/>
        </authorList>
    </citation>
    <scope>NUCLEOTIDE SEQUENCE [LARGE SCALE GENOMIC DNA]</scope>
    <source>
        <strain evidence="9 10">Thorbecke inbred</strain>
    </source>
</reference>
<dbReference type="GeneID" id="100341555"/>
<dbReference type="FunCoup" id="G1TXK4">
    <property type="interactions" value="84"/>
</dbReference>
<dbReference type="PROSITE" id="PS50005">
    <property type="entry name" value="TPR"/>
    <property type="match status" value="1"/>
</dbReference>
<evidence type="ECO:0000256" key="6">
    <source>
        <dbReference type="ARBA" id="ARBA00038336"/>
    </source>
</evidence>
<dbReference type="SMR" id="G1TXK4"/>
<keyword evidence="5" id="KW-0051">Antiviral defense</keyword>
<dbReference type="PaxDb" id="9986-ENSOCUP00000021806"/>
<dbReference type="InParanoid" id="G1TXK4"/>
<keyword evidence="10" id="KW-1185">Reference proteome</keyword>
<dbReference type="STRING" id="9986.ENSOCUP00000021806"/>
<dbReference type="SMART" id="SM00028">
    <property type="entry name" value="TPR"/>
    <property type="match status" value="5"/>
</dbReference>
<evidence type="ECO:0000256" key="4">
    <source>
        <dbReference type="ARBA" id="ARBA00022859"/>
    </source>
</evidence>
<dbReference type="HOGENOM" id="CLU_043482_0_0_1"/>
<dbReference type="Bgee" id="ENSOCUG00000024939">
    <property type="expression patterns" value="Expressed in liver and 18 other cell types or tissues"/>
</dbReference>
<dbReference type="GeneTree" id="ENSGT00950000182946"/>
<name>G1TXK4_RABIT</name>
<dbReference type="GO" id="GO:0005829">
    <property type="term" value="C:cytosol"/>
    <property type="evidence" value="ECO:0007669"/>
    <property type="project" value="TreeGrafter"/>
</dbReference>
<dbReference type="FunFam" id="1.25.40.10:FF:000036">
    <property type="entry name" value="interferon-induced protein with tetratricopeptide repeats 5"/>
    <property type="match status" value="1"/>
</dbReference>
<sequence length="472" mass="54366">MSEITQKSLESNLQQLKCHFTWNLLEGENSLDDFEDRVFNQSEFQNSEFRATICNLQAYIKHCRGQNEAALACLRQAEEFIQQDHADQAELRSLVTWGNFAWVYYHMGQLSEAQTYVDKVKHVCEKFSSAYKIESPELDCEEGWTRLKCGKNQIQWAKVCFEKALEKNPKSPEFSSGLAIISYRLDNMTLSQNPIRPLRKAIELNCDNQYVKVLLALKLQKMNLEEGEGERLVEEALEGAPGATDVLRSAAKLYRNKRALDKAIELLTKALEHMPDNTYLHYHIACCYKLKITQELNMVENTVYRRREKLLKLIGQAVDHFKKAESNGNLFRVASYLAGLYALADQHEEAEHYFQKAFSQELTPVSKQVLHLRYGNFQLYQMKCEDRAIHHYMEGVKINKDSKEREKMKCKLENIVKKRLSKNEADAEALCILAFLQELNGDMQQAGEDAERGLGPGNLLPSASLEETRNEE</sequence>
<keyword evidence="1" id="KW-0399">Innate immunity</keyword>
<evidence type="ECO:0000313" key="10">
    <source>
        <dbReference type="Proteomes" id="UP000001811"/>
    </source>
</evidence>
<proteinExistence type="inferred from homology"/>
<dbReference type="GO" id="GO:0043065">
    <property type="term" value="P:positive regulation of apoptotic process"/>
    <property type="evidence" value="ECO:0007669"/>
    <property type="project" value="Ensembl"/>
</dbReference>
<reference evidence="9" key="3">
    <citation type="submission" date="2025-09" db="UniProtKB">
        <authorList>
            <consortium name="Ensembl"/>
        </authorList>
    </citation>
    <scope>IDENTIFICATION</scope>
    <source>
        <strain evidence="9">Thorbecke</strain>
    </source>
</reference>
<evidence type="ECO:0000313" key="9">
    <source>
        <dbReference type="Ensembl" id="ENSOCUP00000021806.2"/>
    </source>
</evidence>
<organism evidence="9 10">
    <name type="scientific">Oryctolagus cuniculus</name>
    <name type="common">Rabbit</name>
    <dbReference type="NCBI Taxonomy" id="9986"/>
    <lineage>
        <taxon>Eukaryota</taxon>
        <taxon>Metazoa</taxon>
        <taxon>Chordata</taxon>
        <taxon>Craniata</taxon>
        <taxon>Vertebrata</taxon>
        <taxon>Euteleostomi</taxon>
        <taxon>Mammalia</taxon>
        <taxon>Eutheria</taxon>
        <taxon>Euarchontoglires</taxon>
        <taxon>Glires</taxon>
        <taxon>Lagomorpha</taxon>
        <taxon>Leporidae</taxon>
        <taxon>Oryctolagus</taxon>
    </lineage>
</organism>
<dbReference type="GO" id="GO:0005783">
    <property type="term" value="C:endoplasmic reticulum"/>
    <property type="evidence" value="ECO:0007669"/>
    <property type="project" value="Ensembl"/>
</dbReference>
<evidence type="ECO:0000256" key="8">
    <source>
        <dbReference type="SAM" id="MobiDB-lite"/>
    </source>
</evidence>
<dbReference type="Ensembl" id="ENSOCUT00000027034.2">
    <property type="protein sequence ID" value="ENSOCUP00000021806.2"/>
    <property type="gene ID" value="ENSOCUG00000024939.2"/>
</dbReference>
<dbReference type="PANTHER" id="PTHR10271:SF4">
    <property type="entry name" value="INTERFERON-INDUCED PROTEIN WITH TETRATRICOPEPTIDE REPEATS 2"/>
    <property type="match status" value="1"/>
</dbReference>
<dbReference type="GO" id="GO:0035457">
    <property type="term" value="P:cellular response to interferon-alpha"/>
    <property type="evidence" value="ECO:0007669"/>
    <property type="project" value="UniProtKB-ARBA"/>
</dbReference>
<comment type="similarity">
    <text evidence="6">Belongs to the IFIT family.</text>
</comment>
<gene>
    <name evidence="9" type="primary">IFIT2</name>
</gene>
<evidence type="ECO:0000256" key="5">
    <source>
        <dbReference type="ARBA" id="ARBA00023118"/>
    </source>
</evidence>
<protein>
    <submittedName>
        <fullName evidence="9">Interferon induced protein with tetratricopeptide repeats 2</fullName>
    </submittedName>
</protein>
<dbReference type="PANTHER" id="PTHR10271">
    <property type="entry name" value="INTERFERON-INDUCED PROTEIN WITH TETRATRICOPEPTIDE REPEATS"/>
    <property type="match status" value="1"/>
</dbReference>
<reference evidence="9" key="2">
    <citation type="submission" date="2025-08" db="UniProtKB">
        <authorList>
            <consortium name="Ensembl"/>
        </authorList>
    </citation>
    <scope>IDENTIFICATION</scope>
    <source>
        <strain evidence="9">Thorbecke</strain>
    </source>
</reference>
<dbReference type="EMBL" id="AAGW02036403">
    <property type="status" value="NOT_ANNOTATED_CDS"/>
    <property type="molecule type" value="Genomic_DNA"/>
</dbReference>
<evidence type="ECO:0000256" key="1">
    <source>
        <dbReference type="ARBA" id="ARBA00022588"/>
    </source>
</evidence>
<feature type="region of interest" description="Disordered" evidence="8">
    <location>
        <begin position="446"/>
        <end position="472"/>
    </location>
</feature>
<evidence type="ECO:0000256" key="7">
    <source>
        <dbReference type="PROSITE-ProRule" id="PRU00339"/>
    </source>
</evidence>
<dbReference type="Gene3D" id="1.25.40.10">
    <property type="entry name" value="Tetratricopeptide repeat domain"/>
    <property type="match status" value="3"/>
</dbReference>
<dbReference type="OrthoDB" id="10043504at2759"/>
<dbReference type="Proteomes" id="UP000001811">
    <property type="component" value="Chromosome 18"/>
</dbReference>
<keyword evidence="3 7" id="KW-0802">TPR repeat</keyword>
<accession>G1TXK4</accession>
<dbReference type="eggNOG" id="KOG1124">
    <property type="taxonomic scope" value="Eukaryota"/>
</dbReference>
<dbReference type="CTD" id="3433"/>
<dbReference type="AlphaFoldDB" id="G1TXK4"/>
<dbReference type="GO" id="GO:0140374">
    <property type="term" value="P:antiviral innate immune response"/>
    <property type="evidence" value="ECO:0007669"/>
    <property type="project" value="Ensembl"/>
</dbReference>
<dbReference type="InterPro" id="IPR011990">
    <property type="entry name" value="TPR-like_helical_dom_sf"/>
</dbReference>
<keyword evidence="2" id="KW-0677">Repeat</keyword>
<dbReference type="InterPro" id="IPR019734">
    <property type="entry name" value="TPR_rpt"/>
</dbReference>
<evidence type="ECO:0000256" key="2">
    <source>
        <dbReference type="ARBA" id="ARBA00022737"/>
    </source>
</evidence>
<dbReference type="KEGG" id="ocu:100341555"/>